<protein>
    <submittedName>
        <fullName evidence="2">Uncharacterized protein</fullName>
    </submittedName>
</protein>
<feature type="transmembrane region" description="Helical" evidence="1">
    <location>
        <begin position="45"/>
        <end position="69"/>
    </location>
</feature>
<feature type="transmembrane region" description="Helical" evidence="1">
    <location>
        <begin position="159"/>
        <end position="177"/>
    </location>
</feature>
<accession>A0A9N8P2T8</accession>
<organism evidence="2 3">
    <name type="scientific">Flavobacterium panici</name>
    <dbReference type="NCBI Taxonomy" id="2654843"/>
    <lineage>
        <taxon>Bacteria</taxon>
        <taxon>Pseudomonadati</taxon>
        <taxon>Bacteroidota</taxon>
        <taxon>Flavobacteriia</taxon>
        <taxon>Flavobacteriales</taxon>
        <taxon>Flavobacteriaceae</taxon>
        <taxon>Flavobacterium</taxon>
    </lineage>
</organism>
<keyword evidence="3" id="KW-1185">Reference proteome</keyword>
<comment type="caution">
    <text evidence="2">The sequence shown here is derived from an EMBL/GenBank/DDBJ whole genome shotgun (WGS) entry which is preliminary data.</text>
</comment>
<dbReference type="AlphaFoldDB" id="A0A9N8P2T8"/>
<evidence type="ECO:0000313" key="2">
    <source>
        <dbReference type="EMBL" id="CAC9975394.1"/>
    </source>
</evidence>
<keyword evidence="1" id="KW-0472">Membrane</keyword>
<name>A0A9N8P2T8_9FLAO</name>
<feature type="transmembrane region" description="Helical" evidence="1">
    <location>
        <begin position="120"/>
        <end position="139"/>
    </location>
</feature>
<gene>
    <name evidence="2" type="ORF">FLAPXU55_03107</name>
</gene>
<keyword evidence="1" id="KW-0812">Transmembrane</keyword>
<evidence type="ECO:0000313" key="3">
    <source>
        <dbReference type="Proteomes" id="UP000533639"/>
    </source>
</evidence>
<feature type="transmembrane region" description="Helical" evidence="1">
    <location>
        <begin position="16"/>
        <end position="39"/>
    </location>
</feature>
<reference evidence="2 3" key="1">
    <citation type="submission" date="2020-06" db="EMBL/GenBank/DDBJ databases">
        <authorList>
            <person name="Criscuolo A."/>
        </authorList>
    </citation>
    <scope>NUCLEOTIDE SEQUENCE [LARGE SCALE GENOMIC DNA]</scope>
    <source>
        <strain evidence="2">PXU-55</strain>
    </source>
</reference>
<feature type="transmembrane region" description="Helical" evidence="1">
    <location>
        <begin position="81"/>
        <end position="100"/>
    </location>
</feature>
<keyword evidence="1" id="KW-1133">Transmembrane helix</keyword>
<proteinExistence type="predicted"/>
<dbReference type="Proteomes" id="UP000533639">
    <property type="component" value="Unassembled WGS sequence"/>
</dbReference>
<evidence type="ECO:0000256" key="1">
    <source>
        <dbReference type="SAM" id="Phobius"/>
    </source>
</evidence>
<dbReference type="RefSeq" id="WP_180858839.1">
    <property type="nucleotide sequence ID" value="NZ_CAIJDE010000048.1"/>
</dbReference>
<dbReference type="EMBL" id="CAIJDE010000048">
    <property type="protein sequence ID" value="CAC9975394.1"/>
    <property type="molecule type" value="Genomic_DNA"/>
</dbReference>
<sequence length="191" mass="22202">MEKITSKILSLQPVTFIMLFIILPFVSLIVTGIITFIGFFANFEFIFPLVLISVTIVGIVYFIWVWGIIYYVEEKEESNKLYFKISFWVLFSYALIRFILGLEMDITKNPILLENSTWAILEALGSLYTLIVFAGYIYVSYFVAKKITLLQNDTRIPEFFYFAAAWCFPIGIPFLQAKLLKKKTIFDIISK</sequence>